<dbReference type="RefSeq" id="WP_208650120.1">
    <property type="nucleotide sequence ID" value="NZ_CP036528.1"/>
</dbReference>
<evidence type="ECO:0000313" key="5">
    <source>
        <dbReference type="EMBL" id="QBK26429.1"/>
    </source>
</evidence>
<evidence type="ECO:0000256" key="2">
    <source>
        <dbReference type="ARBA" id="ARBA00006573"/>
    </source>
</evidence>
<dbReference type="Pfam" id="PF08141">
    <property type="entry name" value="SspH"/>
    <property type="match status" value="1"/>
</dbReference>
<dbReference type="KEGG" id="uth:DKZ56_11480"/>
<dbReference type="HAMAP" id="MF_00667">
    <property type="entry name" value="SspH"/>
    <property type="match status" value="1"/>
</dbReference>
<evidence type="ECO:0000256" key="3">
    <source>
        <dbReference type="ARBA" id="ARBA00022969"/>
    </source>
</evidence>
<reference evidence="5 6" key="1">
    <citation type="submission" date="2019-02" db="EMBL/GenBank/DDBJ databases">
        <title>Ureibacillus thermophilus.</title>
        <authorList>
            <person name="Sunny J.S."/>
            <person name="Natarajan A."/>
            <person name="Saleena L.M."/>
        </authorList>
    </citation>
    <scope>NUCLEOTIDE SEQUENCE [LARGE SCALE GENOMIC DNA]</scope>
    <source>
        <strain evidence="5 6">LM102</strain>
    </source>
</reference>
<dbReference type="GO" id="GO:0042601">
    <property type="term" value="C:endospore-forming forespore"/>
    <property type="evidence" value="ECO:0007669"/>
    <property type="project" value="InterPro"/>
</dbReference>
<sequence>MNIQRAKEIATSGAIANVLYNGQRIYIQNVDEQKGTARIYPLDDPENEKEVPVEQLLEN</sequence>
<dbReference type="NCBIfam" id="TIGR02861">
    <property type="entry name" value="SASP_H"/>
    <property type="match status" value="1"/>
</dbReference>
<dbReference type="EMBL" id="CP036528">
    <property type="protein sequence ID" value="QBK26429.1"/>
    <property type="molecule type" value="Genomic_DNA"/>
</dbReference>
<dbReference type="AlphaFoldDB" id="A0A4P6USX0"/>
<dbReference type="Proteomes" id="UP000291151">
    <property type="component" value="Chromosome"/>
</dbReference>
<dbReference type="NCBIfam" id="NF002867">
    <property type="entry name" value="PRK03174.1"/>
    <property type="match status" value="1"/>
</dbReference>
<evidence type="ECO:0000256" key="1">
    <source>
        <dbReference type="ARBA" id="ARBA00004288"/>
    </source>
</evidence>
<keyword evidence="3" id="KW-0749">Sporulation</keyword>
<feature type="region of interest" description="Disordered" evidence="4">
    <location>
        <begin position="38"/>
        <end position="59"/>
    </location>
</feature>
<name>A0A4P6USX0_9BACL</name>
<organism evidence="5 6">
    <name type="scientific">Ureibacillus thermophilus</name>
    <dbReference type="NCBI Taxonomy" id="367743"/>
    <lineage>
        <taxon>Bacteria</taxon>
        <taxon>Bacillati</taxon>
        <taxon>Bacillota</taxon>
        <taxon>Bacilli</taxon>
        <taxon>Bacillales</taxon>
        <taxon>Caryophanaceae</taxon>
        <taxon>Ureibacillus</taxon>
    </lineage>
</organism>
<dbReference type="GO" id="GO:0030436">
    <property type="term" value="P:asexual sporulation"/>
    <property type="evidence" value="ECO:0007669"/>
    <property type="project" value="InterPro"/>
</dbReference>
<accession>A0A4P6USX0</accession>
<dbReference type="InterPro" id="IPR012610">
    <property type="entry name" value="SASP_SspH"/>
</dbReference>
<proteinExistence type="inferred from homology"/>
<gene>
    <name evidence="5" type="ORF">DKZ56_11480</name>
</gene>
<keyword evidence="6" id="KW-1185">Reference proteome</keyword>
<evidence type="ECO:0000256" key="4">
    <source>
        <dbReference type="SAM" id="MobiDB-lite"/>
    </source>
</evidence>
<comment type="subcellular location">
    <subcellularLocation>
        <location evidence="1">Spore core</location>
    </subcellularLocation>
</comment>
<protein>
    <submittedName>
        <fullName evidence="5">Small acid-soluble spore protein H</fullName>
    </submittedName>
</protein>
<evidence type="ECO:0000313" key="6">
    <source>
        <dbReference type="Proteomes" id="UP000291151"/>
    </source>
</evidence>
<comment type="similarity">
    <text evidence="2">Belongs to the SspH family.</text>
</comment>
<dbReference type="GO" id="GO:0030435">
    <property type="term" value="P:sporulation resulting in formation of a cellular spore"/>
    <property type="evidence" value="ECO:0007669"/>
    <property type="project" value="UniProtKB-KW"/>
</dbReference>